<gene>
    <name evidence="2" type="ORF">GF359_06140</name>
</gene>
<protein>
    <submittedName>
        <fullName evidence="2">Nodulation protein NfeD</fullName>
    </submittedName>
</protein>
<accession>A0A9D5K9S9</accession>
<evidence type="ECO:0000259" key="1">
    <source>
        <dbReference type="Pfam" id="PF25145"/>
    </source>
</evidence>
<dbReference type="InterPro" id="IPR029045">
    <property type="entry name" value="ClpP/crotonase-like_dom_sf"/>
</dbReference>
<dbReference type="PANTHER" id="PTHR33507">
    <property type="entry name" value="INNER MEMBRANE PROTEIN YBBJ"/>
    <property type="match status" value="1"/>
</dbReference>
<evidence type="ECO:0000313" key="2">
    <source>
        <dbReference type="EMBL" id="MBD3364779.1"/>
    </source>
</evidence>
<dbReference type="InterPro" id="IPR056738">
    <property type="entry name" value="NfeD1b_N"/>
</dbReference>
<dbReference type="CDD" id="cd07020">
    <property type="entry name" value="Clp_protease_NfeD_1"/>
    <property type="match status" value="1"/>
</dbReference>
<feature type="domain" description="NfeD1b N-terminal" evidence="1">
    <location>
        <begin position="44"/>
        <end position="177"/>
    </location>
</feature>
<dbReference type="PANTHER" id="PTHR33507:SF4">
    <property type="entry name" value="NODULATION COMPETITIVENESS PROTEIN NFED"/>
    <property type="match status" value="1"/>
</dbReference>
<dbReference type="AlphaFoldDB" id="A0A9D5K9S9"/>
<dbReference type="Pfam" id="PF25145">
    <property type="entry name" value="NfeD1b_N"/>
    <property type="match status" value="1"/>
</dbReference>
<dbReference type="Gene3D" id="3.90.226.10">
    <property type="entry name" value="2-enoyl-CoA Hydratase, Chain A, domain 1"/>
    <property type="match status" value="1"/>
</dbReference>
<proteinExistence type="predicted"/>
<dbReference type="SUPFAM" id="SSF52096">
    <property type="entry name" value="ClpP/crotonase"/>
    <property type="match status" value="1"/>
</dbReference>
<evidence type="ECO:0000313" key="3">
    <source>
        <dbReference type="Proteomes" id="UP000630660"/>
    </source>
</evidence>
<reference evidence="2" key="1">
    <citation type="submission" date="2019-11" db="EMBL/GenBank/DDBJ databases">
        <title>Microbial mats filling the niche in hypersaline microbial mats.</title>
        <authorList>
            <person name="Wong H.L."/>
            <person name="Macleod F.I."/>
            <person name="White R.A. III"/>
            <person name="Burns B.P."/>
        </authorList>
    </citation>
    <scope>NUCLEOTIDE SEQUENCE</scope>
    <source>
        <strain evidence="2">Bin_327</strain>
    </source>
</reference>
<name>A0A9D5K9S9_UNCW3</name>
<dbReference type="EMBL" id="WJKJ01000203">
    <property type="protein sequence ID" value="MBD3364779.1"/>
    <property type="molecule type" value="Genomic_DNA"/>
</dbReference>
<dbReference type="InterPro" id="IPR052165">
    <property type="entry name" value="Membrane_assoc_protease"/>
</dbReference>
<feature type="non-terminal residue" evidence="2">
    <location>
        <position position="222"/>
    </location>
</feature>
<organism evidence="2 3">
    <name type="scientific">candidate division WOR-3 bacterium</name>
    <dbReference type="NCBI Taxonomy" id="2052148"/>
    <lineage>
        <taxon>Bacteria</taxon>
        <taxon>Bacteria division WOR-3</taxon>
    </lineage>
</organism>
<dbReference type="Proteomes" id="UP000630660">
    <property type="component" value="Unassembled WGS sequence"/>
</dbReference>
<comment type="caution">
    <text evidence="2">The sequence shown here is derived from an EMBL/GenBank/DDBJ whole genome shotgun (WGS) entry which is preliminary data.</text>
</comment>
<sequence>MLRVMKLYRTLLVFLAIVLVPALGFGTSKYVVLEFEGAIGPVSDRYISNGIDKAEDIGADFILLKLDTPGGLMESMRKIVKKIMASEIPVNGYVYPVGARAASAGAFIMLSTHVAAMSPGTNMGAAHPVAMGEKQPDSVMMGKLENDAVAFIISIAEARGRNAEWAERAVRESISSSANESLELGLIDYVASSPEELLEMLDGHEVEMEEGEIVLETAEAEE</sequence>